<keyword evidence="10" id="KW-1185">Reference proteome</keyword>
<dbReference type="GO" id="GO:0071218">
    <property type="term" value="P:cellular response to misfolded protein"/>
    <property type="evidence" value="ECO:0007669"/>
    <property type="project" value="TreeGrafter"/>
</dbReference>
<feature type="compositionally biased region" description="Low complexity" evidence="6">
    <location>
        <begin position="122"/>
        <end position="140"/>
    </location>
</feature>
<dbReference type="OrthoDB" id="1507364at2759"/>
<dbReference type="AlphaFoldDB" id="A0A6G1HT81"/>
<gene>
    <name evidence="9" type="ORF">EJ06DRAFT_478979</name>
</gene>
<keyword evidence="2 7" id="KW-0812">Transmembrane</keyword>
<dbReference type="InterPro" id="IPR036869">
    <property type="entry name" value="J_dom_sf"/>
</dbReference>
<feature type="region of interest" description="Disordered" evidence="6">
    <location>
        <begin position="1"/>
        <end position="31"/>
    </location>
</feature>
<feature type="transmembrane region" description="Helical" evidence="7">
    <location>
        <begin position="217"/>
        <end position="239"/>
    </location>
</feature>
<dbReference type="Pfam" id="PF00226">
    <property type="entry name" value="DnaJ"/>
    <property type="match status" value="1"/>
</dbReference>
<keyword evidence="4 7" id="KW-1133">Transmembrane helix</keyword>
<dbReference type="GO" id="GO:0030544">
    <property type="term" value="F:Hsp70 protein binding"/>
    <property type="evidence" value="ECO:0007669"/>
    <property type="project" value="TreeGrafter"/>
</dbReference>
<keyword evidence="5 7" id="KW-0472">Membrane</keyword>
<dbReference type="InterPro" id="IPR051100">
    <property type="entry name" value="DnaJ_subfamily_B/C"/>
</dbReference>
<dbReference type="CDD" id="cd06257">
    <property type="entry name" value="DnaJ"/>
    <property type="match status" value="1"/>
</dbReference>
<accession>A0A6G1HT81</accession>
<dbReference type="InterPro" id="IPR015399">
    <property type="entry name" value="DUF1977_DnaJ-like"/>
</dbReference>
<evidence type="ECO:0000256" key="6">
    <source>
        <dbReference type="SAM" id="MobiDB-lite"/>
    </source>
</evidence>
<organism evidence="9 10">
    <name type="scientific">Trichodelitschia bisporula</name>
    <dbReference type="NCBI Taxonomy" id="703511"/>
    <lineage>
        <taxon>Eukaryota</taxon>
        <taxon>Fungi</taxon>
        <taxon>Dikarya</taxon>
        <taxon>Ascomycota</taxon>
        <taxon>Pezizomycotina</taxon>
        <taxon>Dothideomycetes</taxon>
        <taxon>Dothideomycetes incertae sedis</taxon>
        <taxon>Phaeotrichales</taxon>
        <taxon>Phaeotrichaceae</taxon>
        <taxon>Trichodelitschia</taxon>
    </lineage>
</organism>
<proteinExistence type="predicted"/>
<dbReference type="PANTHER" id="PTHR43908">
    <property type="entry name" value="AT29763P-RELATED"/>
    <property type="match status" value="1"/>
</dbReference>
<sequence length="348" mass="38429">MSTKASGSDAKGGEGAKHRAHHDGSSGRSYTVEQKAAVLRVRRCNATAFYDILGLEEVKTTCSESDIKKAYRKLSLLTHPDKNGYDGADEAFKMVSRAFQVLSDPDKKTKFDKFGMDPDSRFQQPSSSSSPFGNGFARSPAGGGRGGPMFEEELTPEELFRQFFGGGAGGPFGFDGGPGFVFNFGGGPGFRVHQFGGAAPRMRPRGQNQPQVNSTSLLTSLLPVILLFIIPLLSSLFSGSSSSVPAFRMDRPVKPHIFERTTANLGVHHWVNPNEIHGLAKYKLDTLDRHVEQSYLTGLKIKCEEQVNERTRMMHEAQGWFWRDEELMEKARNMEMTACAKLRELGVR</sequence>
<feature type="region of interest" description="Disordered" evidence="6">
    <location>
        <begin position="116"/>
        <end position="151"/>
    </location>
</feature>
<dbReference type="PANTHER" id="PTHR43908:SF3">
    <property type="entry name" value="AT29763P-RELATED"/>
    <property type="match status" value="1"/>
</dbReference>
<reference evidence="9" key="1">
    <citation type="journal article" date="2020" name="Stud. Mycol.">
        <title>101 Dothideomycetes genomes: a test case for predicting lifestyles and emergence of pathogens.</title>
        <authorList>
            <person name="Haridas S."/>
            <person name="Albert R."/>
            <person name="Binder M."/>
            <person name="Bloem J."/>
            <person name="Labutti K."/>
            <person name="Salamov A."/>
            <person name="Andreopoulos B."/>
            <person name="Baker S."/>
            <person name="Barry K."/>
            <person name="Bills G."/>
            <person name="Bluhm B."/>
            <person name="Cannon C."/>
            <person name="Castanera R."/>
            <person name="Culley D."/>
            <person name="Daum C."/>
            <person name="Ezra D."/>
            <person name="Gonzalez J."/>
            <person name="Henrissat B."/>
            <person name="Kuo A."/>
            <person name="Liang C."/>
            <person name="Lipzen A."/>
            <person name="Lutzoni F."/>
            <person name="Magnuson J."/>
            <person name="Mondo S."/>
            <person name="Nolan M."/>
            <person name="Ohm R."/>
            <person name="Pangilinan J."/>
            <person name="Park H.-J."/>
            <person name="Ramirez L."/>
            <person name="Alfaro M."/>
            <person name="Sun H."/>
            <person name="Tritt A."/>
            <person name="Yoshinaga Y."/>
            <person name="Zwiers L.-H."/>
            <person name="Turgeon B."/>
            <person name="Goodwin S."/>
            <person name="Spatafora J."/>
            <person name="Crous P."/>
            <person name="Grigoriev I."/>
        </authorList>
    </citation>
    <scope>NUCLEOTIDE SEQUENCE</scope>
    <source>
        <strain evidence="9">CBS 262.69</strain>
    </source>
</reference>
<evidence type="ECO:0000313" key="9">
    <source>
        <dbReference type="EMBL" id="KAF2399230.1"/>
    </source>
</evidence>
<dbReference type="SMART" id="SM00271">
    <property type="entry name" value="DnaJ"/>
    <property type="match status" value="1"/>
</dbReference>
<evidence type="ECO:0000256" key="2">
    <source>
        <dbReference type="ARBA" id="ARBA00022692"/>
    </source>
</evidence>
<evidence type="ECO:0000313" key="10">
    <source>
        <dbReference type="Proteomes" id="UP000799640"/>
    </source>
</evidence>
<feature type="domain" description="J" evidence="8">
    <location>
        <begin position="48"/>
        <end position="115"/>
    </location>
</feature>
<dbReference type="Pfam" id="PF09320">
    <property type="entry name" value="DUF1977"/>
    <property type="match status" value="1"/>
</dbReference>
<dbReference type="InterPro" id="IPR001623">
    <property type="entry name" value="DnaJ_domain"/>
</dbReference>
<keyword evidence="3" id="KW-0256">Endoplasmic reticulum</keyword>
<protein>
    <submittedName>
        <fullName evidence="9">DUF1977-domain-containing protein</fullName>
    </submittedName>
</protein>
<dbReference type="GO" id="GO:0005789">
    <property type="term" value="C:endoplasmic reticulum membrane"/>
    <property type="evidence" value="ECO:0007669"/>
    <property type="project" value="UniProtKB-SubCell"/>
</dbReference>
<comment type="subcellular location">
    <subcellularLocation>
        <location evidence="1">Endoplasmic reticulum membrane</location>
        <topology evidence="1">Single-pass membrane protein</topology>
    </subcellularLocation>
</comment>
<evidence type="ECO:0000256" key="1">
    <source>
        <dbReference type="ARBA" id="ARBA00004389"/>
    </source>
</evidence>
<feature type="compositionally biased region" description="Basic and acidic residues" evidence="6">
    <location>
        <begin position="11"/>
        <end position="25"/>
    </location>
</feature>
<evidence type="ECO:0000256" key="3">
    <source>
        <dbReference type="ARBA" id="ARBA00022824"/>
    </source>
</evidence>
<evidence type="ECO:0000256" key="5">
    <source>
        <dbReference type="ARBA" id="ARBA00023136"/>
    </source>
</evidence>
<dbReference type="FunFam" id="1.10.287.110:FF:000069">
    <property type="entry name" value="ER associated DnaJ chaperone"/>
    <property type="match status" value="1"/>
</dbReference>
<dbReference type="PROSITE" id="PS50076">
    <property type="entry name" value="DNAJ_2"/>
    <property type="match status" value="1"/>
</dbReference>
<dbReference type="Gene3D" id="1.10.287.110">
    <property type="entry name" value="DnaJ domain"/>
    <property type="match status" value="1"/>
</dbReference>
<dbReference type="Proteomes" id="UP000799640">
    <property type="component" value="Unassembled WGS sequence"/>
</dbReference>
<name>A0A6G1HT81_9PEZI</name>
<evidence type="ECO:0000256" key="4">
    <source>
        <dbReference type="ARBA" id="ARBA00022989"/>
    </source>
</evidence>
<dbReference type="PRINTS" id="PR00625">
    <property type="entry name" value="JDOMAIN"/>
</dbReference>
<dbReference type="EMBL" id="ML996698">
    <property type="protein sequence ID" value="KAF2399230.1"/>
    <property type="molecule type" value="Genomic_DNA"/>
</dbReference>
<evidence type="ECO:0000256" key="7">
    <source>
        <dbReference type="SAM" id="Phobius"/>
    </source>
</evidence>
<dbReference type="InterPro" id="IPR018253">
    <property type="entry name" value="DnaJ_domain_CS"/>
</dbReference>
<dbReference type="SUPFAM" id="SSF46565">
    <property type="entry name" value="Chaperone J-domain"/>
    <property type="match status" value="1"/>
</dbReference>
<dbReference type="PROSITE" id="PS00636">
    <property type="entry name" value="DNAJ_1"/>
    <property type="match status" value="1"/>
</dbReference>
<evidence type="ECO:0000259" key="8">
    <source>
        <dbReference type="PROSITE" id="PS50076"/>
    </source>
</evidence>